<reference evidence="2 3" key="2">
    <citation type="journal article" date="2012" name="Stand. Genomic Sci.">
        <title>Genome sequence of the moderately thermophilic, amino-acid-degrading and sulfur-reducing bacterium Thermovirga lienii type strain (Cas60314(T)).</title>
        <authorList>
            <person name="Goker M."/>
            <person name="Saunders E."/>
            <person name="Lapidus A."/>
            <person name="Nolan M."/>
            <person name="Lucas S."/>
            <person name="Hammon N."/>
            <person name="Deshpande S."/>
            <person name="Cheng J.F."/>
            <person name="Han C."/>
            <person name="Tapia R."/>
            <person name="Goodwin L.A."/>
            <person name="Pitluck S."/>
            <person name="Liolios K."/>
            <person name="Mavromatis K."/>
            <person name="Pagani I."/>
            <person name="Ivanova N."/>
            <person name="Mikhailova N."/>
            <person name="Pati A."/>
            <person name="Chen A."/>
            <person name="Palaniappan K."/>
            <person name="Land M."/>
            <person name="Chang Y.J."/>
            <person name="Jeffries C.D."/>
            <person name="Brambilla E.M."/>
            <person name="Rohde M."/>
            <person name="Spring S."/>
            <person name="Detter J.C."/>
            <person name="Woyke T."/>
            <person name="Bristow J."/>
            <person name="Eisen J.A."/>
            <person name="Markowitz V."/>
            <person name="Hugenholtz P."/>
            <person name="Kyrpides N.C."/>
            <person name="Klenk H.P."/>
        </authorList>
    </citation>
    <scope>NUCLEOTIDE SEQUENCE [LARGE SCALE GENOMIC DNA]</scope>
    <source>
        <strain evidence="3">ATCC BAA-1197 / DSM 17291 / Cas60314</strain>
    </source>
</reference>
<organism evidence="2 3">
    <name type="scientific">Thermovirga lienii (strain ATCC BAA-1197 / DSM 17291 / Cas60314)</name>
    <dbReference type="NCBI Taxonomy" id="580340"/>
    <lineage>
        <taxon>Bacteria</taxon>
        <taxon>Thermotogati</taxon>
        <taxon>Synergistota</taxon>
        <taxon>Synergistia</taxon>
        <taxon>Synergistales</taxon>
        <taxon>Thermovirgaceae</taxon>
        <taxon>Thermovirga</taxon>
    </lineage>
</organism>
<evidence type="ECO:0000313" key="3">
    <source>
        <dbReference type="Proteomes" id="UP000005868"/>
    </source>
</evidence>
<evidence type="ECO:0000259" key="1">
    <source>
        <dbReference type="Pfam" id="PF08291"/>
    </source>
</evidence>
<dbReference type="Proteomes" id="UP000005868">
    <property type="component" value="Chromosome"/>
</dbReference>
<protein>
    <submittedName>
        <fullName evidence="2">Peptidase M15A</fullName>
    </submittedName>
</protein>
<dbReference type="OrthoDB" id="5242612at2"/>
<sequence>MRPNDIKIAPHFKLWEFECPCCFRVRLHPDLLEKLEKLRQEMKIPIVITSGYRCEKHNREVGGVAKSLHLFGQAADIAIPARIMDQVCWLAKTAGFDQVIPYHSRNFIHLGVFGKQNKETNPAQNTQAA</sequence>
<dbReference type="InterPro" id="IPR009045">
    <property type="entry name" value="Zn_M74/Hedgehog-like"/>
</dbReference>
<dbReference type="Gene3D" id="3.30.1380.10">
    <property type="match status" value="1"/>
</dbReference>
<dbReference type="KEGG" id="tli:Tlie_0213"/>
<dbReference type="eggNOG" id="COG3108">
    <property type="taxonomic scope" value="Bacteria"/>
</dbReference>
<dbReference type="SUPFAM" id="SSF55166">
    <property type="entry name" value="Hedgehog/DD-peptidase"/>
    <property type="match status" value="1"/>
</dbReference>
<dbReference type="InterPro" id="IPR013230">
    <property type="entry name" value="Peptidase_M15A_C"/>
</dbReference>
<name>G7V6C8_THELD</name>
<dbReference type="AlphaFoldDB" id="G7V6C8"/>
<evidence type="ECO:0000313" key="2">
    <source>
        <dbReference type="EMBL" id="AER65957.1"/>
    </source>
</evidence>
<dbReference type="HOGENOM" id="CLU_124897_1_0_0"/>
<reference evidence="3" key="1">
    <citation type="submission" date="2011-10" db="EMBL/GenBank/DDBJ databases">
        <title>The complete genome of chromosome of Thermovirga lienii DSM 17291.</title>
        <authorList>
            <consortium name="US DOE Joint Genome Institute (JGI-PGF)"/>
            <person name="Lucas S."/>
            <person name="Copeland A."/>
            <person name="Lapidus A."/>
            <person name="Glavina del Rio T."/>
            <person name="Dalin E."/>
            <person name="Tice H."/>
            <person name="Bruce D."/>
            <person name="Goodwin L."/>
            <person name="Pitluck S."/>
            <person name="Peters L."/>
            <person name="Mikhailova N."/>
            <person name="Saunders E."/>
            <person name="Kyrpides N."/>
            <person name="Mavromatis K."/>
            <person name="Ivanova N."/>
            <person name="Last F.I."/>
            <person name="Brettin T."/>
            <person name="Detter J.C."/>
            <person name="Han C."/>
            <person name="Larimer F."/>
            <person name="Land M."/>
            <person name="Hauser L."/>
            <person name="Markowitz V."/>
            <person name="Cheng J.-F."/>
            <person name="Hugenholtz P."/>
            <person name="Woyke T."/>
            <person name="Wu D."/>
            <person name="Spring S."/>
            <person name="Schroeder M."/>
            <person name="Brambilla E.-M."/>
            <person name="Klenk H.-P."/>
            <person name="Eisen J.A."/>
        </authorList>
    </citation>
    <scope>NUCLEOTIDE SEQUENCE [LARGE SCALE GENOMIC DNA]</scope>
    <source>
        <strain evidence="3">ATCC BAA-1197 / DSM 17291 / Cas60314</strain>
    </source>
</reference>
<gene>
    <name evidence="2" type="ordered locus">Tlie_0213</name>
</gene>
<dbReference type="Pfam" id="PF08291">
    <property type="entry name" value="Peptidase_M15_3"/>
    <property type="match status" value="1"/>
</dbReference>
<proteinExistence type="predicted"/>
<dbReference type="STRING" id="580340.Tlie_0213"/>
<accession>G7V6C8</accession>
<dbReference type="EMBL" id="CP003096">
    <property type="protein sequence ID" value="AER65957.1"/>
    <property type="molecule type" value="Genomic_DNA"/>
</dbReference>
<keyword evidence="3" id="KW-1185">Reference proteome</keyword>
<feature type="domain" description="Peptidase M15A C-terminal" evidence="1">
    <location>
        <begin position="24"/>
        <end position="110"/>
    </location>
</feature>